<dbReference type="MEROPS" id="S12.003"/>
<gene>
    <name evidence="3" type="ordered locus">Snas_1094</name>
</gene>
<name>D3QA92_STANL</name>
<feature type="chain" id="PRO_5038674574" evidence="1">
    <location>
        <begin position="24"/>
        <end position="349"/>
    </location>
</feature>
<dbReference type="OrthoDB" id="3499702at2"/>
<dbReference type="STRING" id="446470.Snas_1094"/>
<dbReference type="RefSeq" id="WP_013016375.1">
    <property type="nucleotide sequence ID" value="NC_013947.1"/>
</dbReference>
<sequence length="349" mass="38263">MKKKMILIAAAALLTGATATAVASTNEADPIETMVAEDEATAALLYDGRHHGAGIADLSTQRPADPRGHFRIGSATKSFVATVVLQLVDEKKLRLDDPIDEHLPGTVPNGDDITVRQLLNHTSGLYDYMSEPGYSTNRWRGEDRFDSYRPSQLLDVAFAHDPHFEPGTDWRYSNTNYIVAGLLIERVTSNSYADEIESRILKPLRLRHTSLPGTDPSIPEPHAHGYTEVDGETVDATEQDPSLDWAAGEMISTTRDLTRYFSALLDGDLTSDASLKAMRDTVETGTFFEYGLGLQRFDLPCGEAMYGHSGQLLGYTTYASAEATLSYTPGAKTPSQQRLTEVFADAYCD</sequence>
<dbReference type="Pfam" id="PF00144">
    <property type="entry name" value="Beta-lactamase"/>
    <property type="match status" value="1"/>
</dbReference>
<dbReference type="SUPFAM" id="SSF56601">
    <property type="entry name" value="beta-lactamase/transpeptidase-like"/>
    <property type="match status" value="1"/>
</dbReference>
<dbReference type="Gene3D" id="3.40.710.10">
    <property type="entry name" value="DD-peptidase/beta-lactamase superfamily"/>
    <property type="match status" value="1"/>
</dbReference>
<dbReference type="EMBL" id="CP001778">
    <property type="protein sequence ID" value="ADD40804.1"/>
    <property type="molecule type" value="Genomic_DNA"/>
</dbReference>
<dbReference type="AlphaFoldDB" id="D3QA92"/>
<organism evidence="3 4">
    <name type="scientific">Stackebrandtia nassauensis (strain DSM 44728 / CIP 108903 / NRRL B-16338 / NBRC 102104 / LLR-40K-21)</name>
    <dbReference type="NCBI Taxonomy" id="446470"/>
    <lineage>
        <taxon>Bacteria</taxon>
        <taxon>Bacillati</taxon>
        <taxon>Actinomycetota</taxon>
        <taxon>Actinomycetes</taxon>
        <taxon>Glycomycetales</taxon>
        <taxon>Glycomycetaceae</taxon>
        <taxon>Stackebrandtia</taxon>
    </lineage>
</organism>
<dbReference type="InterPro" id="IPR012338">
    <property type="entry name" value="Beta-lactam/transpept-like"/>
</dbReference>
<reference evidence="3 4" key="1">
    <citation type="journal article" date="2009" name="Stand. Genomic Sci.">
        <title>Complete genome sequence of Stackebrandtia nassauensis type strain (LLR-40K-21).</title>
        <authorList>
            <person name="Munk C."/>
            <person name="Lapidus A."/>
            <person name="Copeland A."/>
            <person name="Jando M."/>
            <person name="Mayilraj S."/>
            <person name="Glavina Del Rio T."/>
            <person name="Nolan M."/>
            <person name="Chen F."/>
            <person name="Lucas S."/>
            <person name="Tice H."/>
            <person name="Cheng J.F."/>
            <person name="Han C."/>
            <person name="Detter J.C."/>
            <person name="Bruce D."/>
            <person name="Goodwin L."/>
            <person name="Chain P."/>
            <person name="Pitluck S."/>
            <person name="Goker M."/>
            <person name="Ovchinikova G."/>
            <person name="Pati A."/>
            <person name="Ivanova N."/>
            <person name="Mavromatis K."/>
            <person name="Chen A."/>
            <person name="Palaniappan K."/>
            <person name="Land M."/>
            <person name="Hauser L."/>
            <person name="Chang Y.J."/>
            <person name="Jeffries C.D."/>
            <person name="Bristow J."/>
            <person name="Eisen J.A."/>
            <person name="Markowitz V."/>
            <person name="Hugenholtz P."/>
            <person name="Kyrpides N.C."/>
            <person name="Klenk H.P."/>
        </authorList>
    </citation>
    <scope>NUCLEOTIDE SEQUENCE [LARGE SCALE GENOMIC DNA]</scope>
    <source>
        <strain evidence="4">DSM 44728 / CIP 108903 / NRRL B-16338 / NBRC 102104 / LLR-40K-21</strain>
    </source>
</reference>
<dbReference type="InterPro" id="IPR050491">
    <property type="entry name" value="AmpC-like"/>
</dbReference>
<dbReference type="InterPro" id="IPR001466">
    <property type="entry name" value="Beta-lactam-related"/>
</dbReference>
<dbReference type="PANTHER" id="PTHR46825">
    <property type="entry name" value="D-ALANYL-D-ALANINE-CARBOXYPEPTIDASE/ENDOPEPTIDASE AMPH"/>
    <property type="match status" value="1"/>
</dbReference>
<protein>
    <submittedName>
        <fullName evidence="3">Beta-lactamase</fullName>
    </submittedName>
</protein>
<evidence type="ECO:0000313" key="4">
    <source>
        <dbReference type="Proteomes" id="UP000000844"/>
    </source>
</evidence>
<accession>D3QA92</accession>
<feature type="signal peptide" evidence="1">
    <location>
        <begin position="1"/>
        <end position="23"/>
    </location>
</feature>
<evidence type="ECO:0000259" key="2">
    <source>
        <dbReference type="Pfam" id="PF00144"/>
    </source>
</evidence>
<evidence type="ECO:0000256" key="1">
    <source>
        <dbReference type="SAM" id="SignalP"/>
    </source>
</evidence>
<proteinExistence type="predicted"/>
<keyword evidence="1" id="KW-0732">Signal</keyword>
<dbReference type="PANTHER" id="PTHR46825:SF7">
    <property type="entry name" value="D-ALANYL-D-ALANINE CARBOXYPEPTIDASE"/>
    <property type="match status" value="1"/>
</dbReference>
<dbReference type="eggNOG" id="COG1680">
    <property type="taxonomic scope" value="Bacteria"/>
</dbReference>
<dbReference type="HOGENOM" id="CLU_020027_2_3_11"/>
<dbReference type="KEGG" id="sna:Snas_1094"/>
<keyword evidence="4" id="KW-1185">Reference proteome</keyword>
<evidence type="ECO:0000313" key="3">
    <source>
        <dbReference type="EMBL" id="ADD40804.1"/>
    </source>
</evidence>
<feature type="domain" description="Beta-lactamase-related" evidence="2">
    <location>
        <begin position="40"/>
        <end position="319"/>
    </location>
</feature>
<dbReference type="Proteomes" id="UP000000844">
    <property type="component" value="Chromosome"/>
</dbReference>